<evidence type="ECO:0000256" key="1">
    <source>
        <dbReference type="SAM" id="MobiDB-lite"/>
    </source>
</evidence>
<organism evidence="2 3">
    <name type="scientific">Trichuris suis</name>
    <name type="common">pig whipworm</name>
    <dbReference type="NCBI Taxonomy" id="68888"/>
    <lineage>
        <taxon>Eukaryota</taxon>
        <taxon>Metazoa</taxon>
        <taxon>Ecdysozoa</taxon>
        <taxon>Nematoda</taxon>
        <taxon>Enoplea</taxon>
        <taxon>Dorylaimia</taxon>
        <taxon>Trichinellida</taxon>
        <taxon>Trichuridae</taxon>
        <taxon>Trichuris</taxon>
    </lineage>
</organism>
<name>A0A085M228_9BILA</name>
<proteinExistence type="predicted"/>
<evidence type="ECO:0000313" key="3">
    <source>
        <dbReference type="Proteomes" id="UP000030764"/>
    </source>
</evidence>
<evidence type="ECO:0000313" key="2">
    <source>
        <dbReference type="EMBL" id="KFD51274.1"/>
    </source>
</evidence>
<dbReference type="EMBL" id="KL363241">
    <property type="protein sequence ID" value="KFD51274.1"/>
    <property type="molecule type" value="Genomic_DNA"/>
</dbReference>
<feature type="region of interest" description="Disordered" evidence="1">
    <location>
        <begin position="73"/>
        <end position="92"/>
    </location>
</feature>
<dbReference type="AlphaFoldDB" id="A0A085M228"/>
<accession>A0A085M228</accession>
<keyword evidence="3" id="KW-1185">Reference proteome</keyword>
<protein>
    <submittedName>
        <fullName evidence="2">Uncharacterized protein</fullName>
    </submittedName>
</protein>
<dbReference type="Proteomes" id="UP000030764">
    <property type="component" value="Unassembled WGS sequence"/>
</dbReference>
<sequence length="92" mass="10017">MDSVITNQSHKILTVRKRAEGPLGLSEPAEGRLGQSQRTDNPVDLALSVTVDTFTIAELDVLVSPTLKRRADGIAKSNRLSEASDQICDRSR</sequence>
<gene>
    <name evidence="2" type="ORF">M513_07874</name>
</gene>
<feature type="region of interest" description="Disordered" evidence="1">
    <location>
        <begin position="16"/>
        <end position="39"/>
    </location>
</feature>
<reference evidence="2 3" key="1">
    <citation type="journal article" date="2014" name="Nat. Genet.">
        <title>Genome and transcriptome of the porcine whipworm Trichuris suis.</title>
        <authorList>
            <person name="Jex A.R."/>
            <person name="Nejsum P."/>
            <person name="Schwarz E.M."/>
            <person name="Hu L."/>
            <person name="Young N.D."/>
            <person name="Hall R.S."/>
            <person name="Korhonen P.K."/>
            <person name="Liao S."/>
            <person name="Thamsborg S."/>
            <person name="Xia J."/>
            <person name="Xu P."/>
            <person name="Wang S."/>
            <person name="Scheerlinck J.P."/>
            <person name="Hofmann A."/>
            <person name="Sternberg P.W."/>
            <person name="Wang J."/>
            <person name="Gasser R.B."/>
        </authorList>
    </citation>
    <scope>NUCLEOTIDE SEQUENCE [LARGE SCALE GENOMIC DNA]</scope>
    <source>
        <strain evidence="2">DCEP-RM93M</strain>
    </source>
</reference>